<protein>
    <recommendedName>
        <fullName evidence="1">Nucleoside phosphorylase domain-containing protein</fullName>
    </recommendedName>
</protein>
<name>A0A1W6SLH2_9PROT</name>
<dbReference type="Pfam" id="PF01048">
    <property type="entry name" value="PNP_UDP_1"/>
    <property type="match status" value="1"/>
</dbReference>
<gene>
    <name evidence="2" type="ORF">EBAPG3_002055</name>
</gene>
<dbReference type="AlphaFoldDB" id="A0A1W6SLH2"/>
<dbReference type="GO" id="GO:0008930">
    <property type="term" value="F:methylthioadenosine nucleosidase activity"/>
    <property type="evidence" value="ECO:0007669"/>
    <property type="project" value="TreeGrafter"/>
</dbReference>
<dbReference type="PANTHER" id="PTHR46832:SF1">
    <property type="entry name" value="5'-METHYLTHIOADENOSINE_S-ADENOSYLHOMOCYSTEINE NUCLEOSIDASE"/>
    <property type="match status" value="1"/>
</dbReference>
<evidence type="ECO:0000313" key="3">
    <source>
        <dbReference type="Proteomes" id="UP000012179"/>
    </source>
</evidence>
<dbReference type="eggNOG" id="COG0775">
    <property type="taxonomic scope" value="Bacteria"/>
</dbReference>
<dbReference type="OrthoDB" id="9792278at2"/>
<dbReference type="PANTHER" id="PTHR46832">
    <property type="entry name" value="5'-METHYLTHIOADENOSINE/S-ADENOSYLHOMOCYSTEINE NUCLEOSIDASE"/>
    <property type="match status" value="1"/>
</dbReference>
<organism evidence="2 3">
    <name type="scientific">Nitrosospira lacus</name>
    <dbReference type="NCBI Taxonomy" id="1288494"/>
    <lineage>
        <taxon>Bacteria</taxon>
        <taxon>Pseudomonadati</taxon>
        <taxon>Pseudomonadota</taxon>
        <taxon>Betaproteobacteria</taxon>
        <taxon>Nitrosomonadales</taxon>
        <taxon>Nitrosomonadaceae</taxon>
        <taxon>Nitrosospira</taxon>
    </lineage>
</organism>
<dbReference type="Proteomes" id="UP000012179">
    <property type="component" value="Chromosome"/>
</dbReference>
<evidence type="ECO:0000313" key="2">
    <source>
        <dbReference type="EMBL" id="ARO86656.1"/>
    </source>
</evidence>
<dbReference type="KEGG" id="nlc:EBAPG3_002055"/>
<dbReference type="EMBL" id="CP021106">
    <property type="protein sequence ID" value="ARO86656.1"/>
    <property type="molecule type" value="Genomic_DNA"/>
</dbReference>
<sequence length="397" mass="44136">MFTLQIQQSRDMIQKIHLCKDKLNAVPDSEKVSSAELYAWIAASEELVNYAFGKESKELERYRQLNDSIPELQNIARKRDGSEWTWTYWINFFESMNALLWEFEAKWNERGEYLGPGGASSQSSVDVVILTVLPEEFNAVCTKVVDLKQAPSRKHQPNLYAWQTAKIKSDKGDYSVAIGMMGHAGNTNSAMAVLDTVARWKTSYILLVGIAGGLKDVAKGDVILADVIYGYEYGKIEKTFMPRDRNYDADKGLLNGAMAHGISNDWKRLIRARPPTSAEPKVIRGEVASGEKVVDDPTNAFFERVLEKWPKINAVEMEGAGAGSAIDQAHAMHTTVGFLMIRGISDLPRATTTAQAVSEASRGTHERDDWKKYAADTAAAFTVSFIAALFPLAPEQR</sequence>
<reference evidence="2 3" key="1">
    <citation type="journal article" date="2015" name="Int. J. Syst. Evol. Microbiol.">
        <title>Nitrosospira lacus sp. nov., a psychrotolerant, ammonia-oxidizing bacterium from sandy lake sediment.</title>
        <authorList>
            <person name="Urakawa H."/>
            <person name="Garcia J.C."/>
            <person name="Nielsen J.L."/>
            <person name="Le V.Q."/>
            <person name="Kozlowski J.A."/>
            <person name="Stein L.Y."/>
            <person name="Lim C.K."/>
            <person name="Pommerening-Roser A."/>
            <person name="Martens-Habbena W."/>
            <person name="Stahl D.A."/>
            <person name="Klotz M.G."/>
        </authorList>
    </citation>
    <scope>NUCLEOTIDE SEQUENCE [LARGE SCALE GENOMIC DNA]</scope>
    <source>
        <strain evidence="2 3">APG3</strain>
    </source>
</reference>
<dbReference type="SUPFAM" id="SSF53167">
    <property type="entry name" value="Purine and uridine phosphorylases"/>
    <property type="match status" value="1"/>
</dbReference>
<feature type="domain" description="Nucleoside phosphorylase" evidence="1">
    <location>
        <begin position="127"/>
        <end position="383"/>
    </location>
</feature>
<dbReference type="InterPro" id="IPR035994">
    <property type="entry name" value="Nucleoside_phosphorylase_sf"/>
</dbReference>
<keyword evidence="3" id="KW-1185">Reference proteome</keyword>
<proteinExistence type="predicted"/>
<accession>A0A1W6SLH2</accession>
<dbReference type="GO" id="GO:0005829">
    <property type="term" value="C:cytosol"/>
    <property type="evidence" value="ECO:0007669"/>
    <property type="project" value="TreeGrafter"/>
</dbReference>
<dbReference type="Gene3D" id="3.40.50.1580">
    <property type="entry name" value="Nucleoside phosphorylase domain"/>
    <property type="match status" value="1"/>
</dbReference>
<dbReference type="GO" id="GO:0009116">
    <property type="term" value="P:nucleoside metabolic process"/>
    <property type="evidence" value="ECO:0007669"/>
    <property type="project" value="InterPro"/>
</dbReference>
<dbReference type="GO" id="GO:0008782">
    <property type="term" value="F:adenosylhomocysteine nucleosidase activity"/>
    <property type="evidence" value="ECO:0007669"/>
    <property type="project" value="TreeGrafter"/>
</dbReference>
<dbReference type="InterPro" id="IPR000845">
    <property type="entry name" value="Nucleoside_phosphorylase_d"/>
</dbReference>
<dbReference type="RefSeq" id="WP_004175325.1">
    <property type="nucleotide sequence ID" value="NZ_CP021106.3"/>
</dbReference>
<dbReference type="GO" id="GO:0019284">
    <property type="term" value="P:L-methionine salvage from S-adenosylmethionine"/>
    <property type="evidence" value="ECO:0007669"/>
    <property type="project" value="TreeGrafter"/>
</dbReference>
<evidence type="ECO:0000259" key="1">
    <source>
        <dbReference type="Pfam" id="PF01048"/>
    </source>
</evidence>